<feature type="compositionally biased region" description="Basic residues" evidence="1">
    <location>
        <begin position="210"/>
        <end position="222"/>
    </location>
</feature>
<evidence type="ECO:0000313" key="3">
    <source>
        <dbReference type="RefSeq" id="XP_017870491.1"/>
    </source>
</evidence>
<evidence type="ECO:0000313" key="2">
    <source>
        <dbReference type="Proteomes" id="UP000694904"/>
    </source>
</evidence>
<evidence type="ECO:0000256" key="1">
    <source>
        <dbReference type="SAM" id="MobiDB-lite"/>
    </source>
</evidence>
<reference evidence="3" key="3">
    <citation type="submission" date="2025-08" db="UniProtKB">
        <authorList>
            <consortium name="RefSeq"/>
        </authorList>
    </citation>
    <scope>IDENTIFICATION</scope>
    <source>
        <tissue evidence="3">Whole organism</tissue>
    </source>
</reference>
<dbReference type="Proteomes" id="UP000694904">
    <property type="component" value="Chromosome X"/>
</dbReference>
<gene>
    <name evidence="3" type="primary">LOC108618825</name>
</gene>
<dbReference type="RefSeq" id="XP_017870491.1">
    <property type="nucleotide sequence ID" value="XM_018015002.1"/>
</dbReference>
<keyword evidence="2" id="KW-1185">Reference proteome</keyword>
<organism evidence="2 3">
    <name type="scientific">Drosophila arizonae</name>
    <name type="common">Fruit fly</name>
    <dbReference type="NCBI Taxonomy" id="7263"/>
    <lineage>
        <taxon>Eukaryota</taxon>
        <taxon>Metazoa</taxon>
        <taxon>Ecdysozoa</taxon>
        <taxon>Arthropoda</taxon>
        <taxon>Hexapoda</taxon>
        <taxon>Insecta</taxon>
        <taxon>Pterygota</taxon>
        <taxon>Neoptera</taxon>
        <taxon>Endopterygota</taxon>
        <taxon>Diptera</taxon>
        <taxon>Brachycera</taxon>
        <taxon>Muscomorpha</taxon>
        <taxon>Ephydroidea</taxon>
        <taxon>Drosophilidae</taxon>
        <taxon>Drosophila</taxon>
    </lineage>
</organism>
<feature type="region of interest" description="Disordered" evidence="1">
    <location>
        <begin position="210"/>
        <end position="229"/>
    </location>
</feature>
<reference evidence="2" key="2">
    <citation type="journal article" date="2016" name="G3 (Bethesda)">
        <title>Genome Evolution in Three Species of Cactophilic Drosophila.</title>
        <authorList>
            <person name="Sanchez-Flores A."/>
            <person name="Penazola F."/>
            <person name="Carpinteyro-Ponce J."/>
            <person name="Nazario-Yepiz N."/>
            <person name="Abreu-Goodger C."/>
            <person name="Machado C.A."/>
            <person name="Markow T.A."/>
        </authorList>
    </citation>
    <scope>NUCLEOTIDE SEQUENCE [LARGE SCALE GENOMIC DNA]</scope>
</reference>
<feature type="compositionally biased region" description="Basic and acidic residues" evidence="1">
    <location>
        <begin position="147"/>
        <end position="158"/>
    </location>
</feature>
<proteinExistence type="predicted"/>
<sequence length="229" mass="26862">MLPTTTSTTIPTRAQLACGSWPYLQHVALHKSGPFTRQTTSDINKTNNKIINNNNITSNNCNSDINKTNININPNANTINLITIRNMSIYDYLRQHFNAAGKRNRRYSTDSDEDVPPPSPKVRKHNHYNHNHHNNNNNNYNNNQQKSESHQGRREQHGKQSPNSNMHNYDIRFFFYINSLILFTMSCRQVEGEDLKHFIVKHIREFDRLRRKARKRRKRKTKPTTSLPL</sequence>
<accession>A0ABM1PTF5</accession>
<reference evidence="2" key="1">
    <citation type="journal article" date="1997" name="Nucleic Acids Res.">
        <title>tRNAscan-SE: a program for improved detection of transfer RNA genes in genomic sequence.</title>
        <authorList>
            <person name="Lowe T.M."/>
            <person name="Eddy S.R."/>
        </authorList>
    </citation>
    <scope>NUCLEOTIDE SEQUENCE [LARGE SCALE GENOMIC DNA]</scope>
</reference>
<feature type="compositionally biased region" description="Low complexity" evidence="1">
    <location>
        <begin position="134"/>
        <end position="143"/>
    </location>
</feature>
<name>A0ABM1PTF5_DROAR</name>
<feature type="compositionally biased region" description="Basic residues" evidence="1">
    <location>
        <begin position="121"/>
        <end position="133"/>
    </location>
</feature>
<dbReference type="GeneID" id="108618825"/>
<feature type="region of interest" description="Disordered" evidence="1">
    <location>
        <begin position="103"/>
        <end position="164"/>
    </location>
</feature>
<protein>
    <submittedName>
        <fullName evidence="3">Serine/threonine-protein kinase DDB_G0283821-like</fullName>
    </submittedName>
</protein>